<keyword evidence="2" id="KW-1133">Transmembrane helix</keyword>
<name>A0A813I8T7_POLGL</name>
<evidence type="ECO:0000256" key="1">
    <source>
        <dbReference type="SAM" id="MobiDB-lite"/>
    </source>
</evidence>
<evidence type="ECO:0000313" key="4">
    <source>
        <dbReference type="Proteomes" id="UP000626109"/>
    </source>
</evidence>
<evidence type="ECO:0000256" key="2">
    <source>
        <dbReference type="SAM" id="Phobius"/>
    </source>
</evidence>
<feature type="transmembrane region" description="Helical" evidence="2">
    <location>
        <begin position="118"/>
        <end position="134"/>
    </location>
</feature>
<dbReference type="Proteomes" id="UP000626109">
    <property type="component" value="Unassembled WGS sequence"/>
</dbReference>
<feature type="transmembrane region" description="Helical" evidence="2">
    <location>
        <begin position="257"/>
        <end position="277"/>
    </location>
</feature>
<comment type="caution">
    <text evidence="3">The sequence shown here is derived from an EMBL/GenBank/DDBJ whole genome shotgun (WGS) entry which is preliminary data.</text>
</comment>
<feature type="region of interest" description="Disordered" evidence="1">
    <location>
        <begin position="369"/>
        <end position="394"/>
    </location>
</feature>
<proteinExistence type="predicted"/>
<evidence type="ECO:0008006" key="5">
    <source>
        <dbReference type="Google" id="ProtNLM"/>
    </source>
</evidence>
<evidence type="ECO:0000313" key="3">
    <source>
        <dbReference type="EMBL" id="CAE8646217.1"/>
    </source>
</evidence>
<dbReference type="AlphaFoldDB" id="A0A813I8T7"/>
<dbReference type="EMBL" id="CAJNNW010004224">
    <property type="protein sequence ID" value="CAE8646217.1"/>
    <property type="molecule type" value="Genomic_DNA"/>
</dbReference>
<protein>
    <recommendedName>
        <fullName evidence="5">Transmembrane protein</fullName>
    </recommendedName>
</protein>
<gene>
    <name evidence="3" type="ORF">PGLA2088_LOCUS4608</name>
</gene>
<sequence length="394" mass="44110">MLVLWSPEYFTRLWCCFELAVFLEKSTIAEVRQTSVVAMSDLRRHSSPTEINDEETVPARIGEATSGHKTSDGTHDGKLMIIPVQVGVFSLAAFVIGYVVLFLGRVMEFLDRDLVDPFWALAIFGFCVAICRFCRRYSQGRLELTSQIAQFTVSQADCNFPEDREFIKAVITWLYSETLNEIDGIAAFETVLRSRLQHNVDKILGSRLNVPWRLTIALMFLQTLHGLDSVAETLMIPSHHHGTALAKNTARQAARSFAQVCLVPAFLYCAIVTSYLLRKGKLAEFASNAIFVFVTFCFGTVCVLFIAGPIHEMPTLVSVPLNLTFGLILLSVQACSNYVSRWFPFCMHGSPSINRKAGQEASQEAIQELGEHETRTETRCIEGDREHVLEPGEP</sequence>
<accession>A0A813I8T7</accession>
<feature type="transmembrane region" description="Helical" evidence="2">
    <location>
        <begin position="289"/>
        <end position="307"/>
    </location>
</feature>
<keyword evidence="2" id="KW-0812">Transmembrane</keyword>
<organism evidence="3 4">
    <name type="scientific">Polarella glacialis</name>
    <name type="common">Dinoflagellate</name>
    <dbReference type="NCBI Taxonomy" id="89957"/>
    <lineage>
        <taxon>Eukaryota</taxon>
        <taxon>Sar</taxon>
        <taxon>Alveolata</taxon>
        <taxon>Dinophyceae</taxon>
        <taxon>Suessiales</taxon>
        <taxon>Suessiaceae</taxon>
        <taxon>Polarella</taxon>
    </lineage>
</organism>
<keyword evidence="2" id="KW-0472">Membrane</keyword>
<feature type="transmembrane region" description="Helical" evidence="2">
    <location>
        <begin position="86"/>
        <end position="106"/>
    </location>
</feature>
<feature type="transmembrane region" description="Helical" evidence="2">
    <location>
        <begin position="210"/>
        <end position="227"/>
    </location>
</feature>
<reference evidence="3" key="1">
    <citation type="submission" date="2021-02" db="EMBL/GenBank/DDBJ databases">
        <authorList>
            <person name="Dougan E. K."/>
            <person name="Rhodes N."/>
            <person name="Thang M."/>
            <person name="Chan C."/>
        </authorList>
    </citation>
    <scope>NUCLEOTIDE SEQUENCE</scope>
</reference>
<feature type="transmembrane region" description="Helical" evidence="2">
    <location>
        <begin position="319"/>
        <end position="339"/>
    </location>
</feature>